<dbReference type="GO" id="GO:0016787">
    <property type="term" value="F:hydrolase activity"/>
    <property type="evidence" value="ECO:0007669"/>
    <property type="project" value="UniProtKB-KW"/>
</dbReference>
<dbReference type="RefSeq" id="WP_337718817.1">
    <property type="nucleotide sequence ID" value="NZ_JBBEGL010000015.1"/>
</dbReference>
<comment type="caution">
    <text evidence="4">The sequence shown here is derived from an EMBL/GenBank/DDBJ whole genome shotgun (WGS) entry which is preliminary data.</text>
</comment>
<dbReference type="PANTHER" id="PTHR48081:SF13">
    <property type="entry name" value="ALPHA_BETA HYDROLASE"/>
    <property type="match status" value="1"/>
</dbReference>
<keyword evidence="2 4" id="KW-0378">Hydrolase</keyword>
<dbReference type="PANTHER" id="PTHR48081">
    <property type="entry name" value="AB HYDROLASE SUPERFAMILY PROTEIN C4A8.06C"/>
    <property type="match status" value="1"/>
</dbReference>
<proteinExistence type="inferred from homology"/>
<gene>
    <name evidence="4" type="ORF">WCD41_29455</name>
</gene>
<reference evidence="4 5" key="1">
    <citation type="submission" date="2024-03" db="EMBL/GenBank/DDBJ databases">
        <title>Actinomycetospora sp. OC33-EN06, a novel actinomycete isolated from wild orchid (Aerides multiflora).</title>
        <authorList>
            <person name="Suriyachadkun C."/>
        </authorList>
    </citation>
    <scope>NUCLEOTIDE SEQUENCE [LARGE SCALE GENOMIC DNA]</scope>
    <source>
        <strain evidence="4 5">OC33-EN06</strain>
    </source>
</reference>
<dbReference type="InterPro" id="IPR002168">
    <property type="entry name" value="Lipase_GDXG_HIS_AS"/>
</dbReference>
<dbReference type="EMBL" id="JBBEGL010000015">
    <property type="protein sequence ID" value="MEJ2890618.1"/>
    <property type="molecule type" value="Genomic_DNA"/>
</dbReference>
<dbReference type="Proteomes" id="UP001370100">
    <property type="component" value="Unassembled WGS sequence"/>
</dbReference>
<protein>
    <submittedName>
        <fullName evidence="4">Alpha/beta hydrolase</fullName>
    </submittedName>
</protein>
<accession>A0ABU8NG33</accession>
<evidence type="ECO:0000256" key="2">
    <source>
        <dbReference type="ARBA" id="ARBA00022801"/>
    </source>
</evidence>
<dbReference type="Pfam" id="PF20434">
    <property type="entry name" value="BD-FAE"/>
    <property type="match status" value="1"/>
</dbReference>
<evidence type="ECO:0000313" key="5">
    <source>
        <dbReference type="Proteomes" id="UP001370100"/>
    </source>
</evidence>
<sequence length="265" mass="27784">MSASSTEYAVVPGFRPLLLDLHRPAEVAPLVVFLHGGGWRAGTRASFGPMYADWSPSPFARLTEAGFAVASLDYRLSGEALFPAQLEDVTAGLTWLRSRSEDLGVDASRVALWGESAGGHLAALLGLADPDVRAVVDWYGPADLTTFVDDAAAGGISAVDPAAPDSREALLLGATAAADPDRARRASPVAHVHAGAPPFLLRHGTADRLVPTRQSERLAAALEAAGADVRLDLVPGADHLWRGDPDTARTAFDDAVAFLRAHLSL</sequence>
<name>A0ABU8NG33_9PSEU</name>
<organism evidence="4 5">
    <name type="scientific">Actinomycetospora aeridis</name>
    <dbReference type="NCBI Taxonomy" id="3129231"/>
    <lineage>
        <taxon>Bacteria</taxon>
        <taxon>Bacillati</taxon>
        <taxon>Actinomycetota</taxon>
        <taxon>Actinomycetes</taxon>
        <taxon>Pseudonocardiales</taxon>
        <taxon>Pseudonocardiaceae</taxon>
        <taxon>Actinomycetospora</taxon>
    </lineage>
</organism>
<evidence type="ECO:0000256" key="1">
    <source>
        <dbReference type="ARBA" id="ARBA00010515"/>
    </source>
</evidence>
<dbReference type="InterPro" id="IPR029058">
    <property type="entry name" value="AB_hydrolase_fold"/>
</dbReference>
<dbReference type="InterPro" id="IPR049492">
    <property type="entry name" value="BD-FAE-like_dom"/>
</dbReference>
<evidence type="ECO:0000313" key="4">
    <source>
        <dbReference type="EMBL" id="MEJ2890618.1"/>
    </source>
</evidence>
<keyword evidence="5" id="KW-1185">Reference proteome</keyword>
<dbReference type="Gene3D" id="3.40.50.1820">
    <property type="entry name" value="alpha/beta hydrolase"/>
    <property type="match status" value="1"/>
</dbReference>
<evidence type="ECO:0000259" key="3">
    <source>
        <dbReference type="Pfam" id="PF20434"/>
    </source>
</evidence>
<dbReference type="InterPro" id="IPR050300">
    <property type="entry name" value="GDXG_lipolytic_enzyme"/>
</dbReference>
<comment type="similarity">
    <text evidence="1">Belongs to the 'GDXG' lipolytic enzyme family.</text>
</comment>
<dbReference type="PROSITE" id="PS01173">
    <property type="entry name" value="LIPASE_GDXG_HIS"/>
    <property type="match status" value="1"/>
</dbReference>
<feature type="domain" description="BD-FAE-like" evidence="3">
    <location>
        <begin position="21"/>
        <end position="222"/>
    </location>
</feature>
<dbReference type="SUPFAM" id="SSF53474">
    <property type="entry name" value="alpha/beta-Hydrolases"/>
    <property type="match status" value="1"/>
</dbReference>